<feature type="transmembrane region" description="Helical" evidence="5">
    <location>
        <begin position="173"/>
        <end position="192"/>
    </location>
</feature>
<dbReference type="Gene3D" id="1.20.1560.10">
    <property type="entry name" value="ABC transporter type 1, transmembrane domain"/>
    <property type="match status" value="2"/>
</dbReference>
<feature type="transmembrane region" description="Helical" evidence="5">
    <location>
        <begin position="21"/>
        <end position="47"/>
    </location>
</feature>
<evidence type="ECO:0000313" key="7">
    <source>
        <dbReference type="EMBL" id="POR47157.1"/>
    </source>
</evidence>
<name>A0A2S4LXH9_9HYPH</name>
<dbReference type="AlphaFoldDB" id="A0A2S4LXH9"/>
<keyword evidence="8" id="KW-1185">Reference proteome</keyword>
<keyword evidence="2 5" id="KW-0812">Transmembrane</keyword>
<feature type="transmembrane region" description="Helical" evidence="5">
    <location>
        <begin position="213"/>
        <end position="237"/>
    </location>
</feature>
<evidence type="ECO:0000256" key="4">
    <source>
        <dbReference type="ARBA" id="ARBA00023136"/>
    </source>
</evidence>
<feature type="transmembrane region" description="Helical" evidence="5">
    <location>
        <begin position="249"/>
        <end position="267"/>
    </location>
</feature>
<reference evidence="7 8" key="1">
    <citation type="submission" date="2018-01" db="EMBL/GenBank/DDBJ databases">
        <title>Genomic Encyclopedia of Type Strains, Phase III (KMG-III): the genomes of soil and plant-associated and newly described type strains.</title>
        <authorList>
            <person name="Whitman W."/>
        </authorList>
    </citation>
    <scope>NUCLEOTIDE SEQUENCE [LARGE SCALE GENOMIC DNA]</scope>
    <source>
        <strain evidence="7 8">1131</strain>
    </source>
</reference>
<dbReference type="GO" id="GO:0005886">
    <property type="term" value="C:plasma membrane"/>
    <property type="evidence" value="ECO:0007669"/>
    <property type="project" value="UniProtKB-SubCell"/>
</dbReference>
<dbReference type="EMBL" id="PQFZ01000020">
    <property type="protein sequence ID" value="POR47157.1"/>
    <property type="molecule type" value="Genomic_DNA"/>
</dbReference>
<feature type="transmembrane region" description="Helical" evidence="5">
    <location>
        <begin position="67"/>
        <end position="88"/>
    </location>
</feature>
<organism evidence="7 8">
    <name type="scientific">Bosea psychrotolerans</name>
    <dbReference type="NCBI Taxonomy" id="1871628"/>
    <lineage>
        <taxon>Bacteria</taxon>
        <taxon>Pseudomonadati</taxon>
        <taxon>Pseudomonadota</taxon>
        <taxon>Alphaproteobacteria</taxon>
        <taxon>Hyphomicrobiales</taxon>
        <taxon>Boseaceae</taxon>
        <taxon>Bosea</taxon>
    </lineage>
</organism>
<evidence type="ECO:0000259" key="6">
    <source>
        <dbReference type="PROSITE" id="PS50929"/>
    </source>
</evidence>
<feature type="domain" description="ABC transmembrane type-1" evidence="6">
    <location>
        <begin position="35"/>
        <end position="301"/>
    </location>
</feature>
<dbReference type="OrthoDB" id="9760920at2"/>
<evidence type="ECO:0000256" key="5">
    <source>
        <dbReference type="SAM" id="Phobius"/>
    </source>
</evidence>
<protein>
    <recommendedName>
        <fullName evidence="6">ABC transmembrane type-1 domain-containing protein</fullName>
    </recommendedName>
</protein>
<gene>
    <name evidence="7" type="ORF">CYD53_12047</name>
</gene>
<evidence type="ECO:0000256" key="3">
    <source>
        <dbReference type="ARBA" id="ARBA00022989"/>
    </source>
</evidence>
<evidence type="ECO:0000256" key="1">
    <source>
        <dbReference type="ARBA" id="ARBA00004651"/>
    </source>
</evidence>
<feature type="transmembrane region" description="Helical" evidence="5">
    <location>
        <begin position="142"/>
        <end position="167"/>
    </location>
</feature>
<accession>A0A2S4LXH9</accession>
<dbReference type="RefSeq" id="WP_103720726.1">
    <property type="nucleotide sequence ID" value="NZ_PQFZ01000020.1"/>
</dbReference>
<proteinExistence type="predicted"/>
<evidence type="ECO:0000313" key="8">
    <source>
        <dbReference type="Proteomes" id="UP000236919"/>
    </source>
</evidence>
<dbReference type="Proteomes" id="UP000236919">
    <property type="component" value="Unassembled WGS sequence"/>
</dbReference>
<dbReference type="GO" id="GO:0005524">
    <property type="term" value="F:ATP binding"/>
    <property type="evidence" value="ECO:0007669"/>
    <property type="project" value="InterPro"/>
</dbReference>
<comment type="subcellular location">
    <subcellularLocation>
        <location evidence="1">Cell membrane</location>
        <topology evidence="1">Multi-pass membrane protein</topology>
    </subcellularLocation>
</comment>
<dbReference type="InterPro" id="IPR011527">
    <property type="entry name" value="ABC1_TM_dom"/>
</dbReference>
<dbReference type="PROSITE" id="PS50929">
    <property type="entry name" value="ABC_TM1F"/>
    <property type="match status" value="1"/>
</dbReference>
<dbReference type="GO" id="GO:0140359">
    <property type="term" value="F:ABC-type transporter activity"/>
    <property type="evidence" value="ECO:0007669"/>
    <property type="project" value="InterPro"/>
</dbReference>
<keyword evidence="4 5" id="KW-0472">Membrane</keyword>
<keyword evidence="3 5" id="KW-1133">Transmembrane helix</keyword>
<evidence type="ECO:0000256" key="2">
    <source>
        <dbReference type="ARBA" id="ARBA00022692"/>
    </source>
</evidence>
<dbReference type="InterPro" id="IPR036640">
    <property type="entry name" value="ABC1_TM_sf"/>
</dbReference>
<comment type="caution">
    <text evidence="7">The sequence shown here is derived from an EMBL/GenBank/DDBJ whole genome shotgun (WGS) entry which is preliminary data.</text>
</comment>
<dbReference type="SUPFAM" id="SSF90123">
    <property type="entry name" value="ABC transporter transmembrane region"/>
    <property type="match status" value="1"/>
</dbReference>
<sequence length="337" mass="36080">MIFAKPSRLTRLGADDPLPTSFYAFVLRCGGWHQLLLCFLSIAVFLLNAAPIELQRRIIDMAVKGGPAGAIMTALLVNCAVILSFGLVKLLMNIYRAWLGECATRILRLTVDRSLFARSEPRQSHAGDGTGLSMILAEADDVGAFVGSSISVPIVEAGFLISVFIYLARLDSAMLLLSLVVLASQFLFVPIMQKAINRRVADRTLVLRQLGDGLVSPMGIEAGAPLNAAFALAMGIFKLKFSLNFLMNLSYSLGNVLVLGIGSLLVLRGELEIATVVTFVSAMSKVVDPWNDMVDWARSLAVTRVKYRLIVDGCSPMDGDPAAPGRAPLSPAAAGPA</sequence>